<dbReference type="EMBL" id="MEUX01000016">
    <property type="protein sequence ID" value="OGC47391.1"/>
    <property type="molecule type" value="Genomic_DNA"/>
</dbReference>
<name>A0A1F4UQY0_UNCKA</name>
<gene>
    <name evidence="1" type="ORF">A2713_00835</name>
</gene>
<dbReference type="AlphaFoldDB" id="A0A1F4UQY0"/>
<sequence length="132" mass="15002">MNEEFLEMAEEAKAVFRLAHAAVDQNIQTRNPRRNRSVKGLDEKGGITGVYIVDFVDEFHNNLVYYPILWETDDPKVAIELAERFRVAVSDGWEFGPTQQMQPVLIKIVQTDHLLDEVRGAGVTDTGFLLLL</sequence>
<protein>
    <submittedName>
        <fullName evidence="1">Uncharacterized protein</fullName>
    </submittedName>
</protein>
<accession>A0A1F4UQY0</accession>
<evidence type="ECO:0000313" key="2">
    <source>
        <dbReference type="Proteomes" id="UP000176444"/>
    </source>
</evidence>
<organism evidence="1 2">
    <name type="scientific">candidate division WWE3 bacterium RIFCSPHIGHO2_01_FULL_35_17</name>
    <dbReference type="NCBI Taxonomy" id="1802614"/>
    <lineage>
        <taxon>Bacteria</taxon>
        <taxon>Katanobacteria</taxon>
    </lineage>
</organism>
<proteinExistence type="predicted"/>
<reference evidence="1 2" key="1">
    <citation type="journal article" date="2016" name="Nat. Commun.">
        <title>Thousands of microbial genomes shed light on interconnected biogeochemical processes in an aquifer system.</title>
        <authorList>
            <person name="Anantharaman K."/>
            <person name="Brown C.T."/>
            <person name="Hug L.A."/>
            <person name="Sharon I."/>
            <person name="Castelle C.J."/>
            <person name="Probst A.J."/>
            <person name="Thomas B.C."/>
            <person name="Singh A."/>
            <person name="Wilkins M.J."/>
            <person name="Karaoz U."/>
            <person name="Brodie E.L."/>
            <person name="Williams K.H."/>
            <person name="Hubbard S.S."/>
            <person name="Banfield J.F."/>
        </authorList>
    </citation>
    <scope>NUCLEOTIDE SEQUENCE [LARGE SCALE GENOMIC DNA]</scope>
</reference>
<dbReference type="Proteomes" id="UP000176444">
    <property type="component" value="Unassembled WGS sequence"/>
</dbReference>
<evidence type="ECO:0000313" key="1">
    <source>
        <dbReference type="EMBL" id="OGC47391.1"/>
    </source>
</evidence>
<comment type="caution">
    <text evidence="1">The sequence shown here is derived from an EMBL/GenBank/DDBJ whole genome shotgun (WGS) entry which is preliminary data.</text>
</comment>